<keyword evidence="6" id="KW-0808">Transferase</keyword>
<evidence type="ECO:0000256" key="3">
    <source>
        <dbReference type="ARBA" id="ARBA00005985"/>
    </source>
</evidence>
<gene>
    <name evidence="13" type="primary">LOC106810103</name>
</gene>
<feature type="transmembrane region" description="Helical" evidence="11">
    <location>
        <begin position="132"/>
        <end position="153"/>
    </location>
</feature>
<proteinExistence type="inferred from homology"/>
<dbReference type="PANTHER" id="PTHR13929">
    <property type="entry name" value="1,4-DIHYDROXY-2-NAPHTHOATE OCTAPRENYLTRANSFERASE"/>
    <property type="match status" value="1"/>
</dbReference>
<comment type="pathway">
    <text evidence="2">Quinol/quinone metabolism; menaquinone biosynthesis.</text>
</comment>
<dbReference type="Pfam" id="PF01040">
    <property type="entry name" value="UbiA"/>
    <property type="match status" value="1"/>
</dbReference>
<keyword evidence="4" id="KW-0474">Menaquinone biosynthesis</keyword>
<feature type="compositionally biased region" description="Low complexity" evidence="10">
    <location>
        <begin position="37"/>
        <end position="53"/>
    </location>
</feature>
<dbReference type="GeneID" id="106810103"/>
<evidence type="ECO:0000256" key="1">
    <source>
        <dbReference type="ARBA" id="ARBA00004141"/>
    </source>
</evidence>
<keyword evidence="7 11" id="KW-0812">Transmembrane</keyword>
<protein>
    <submittedName>
        <fullName evidence="13">UbiA prenyltransferase domain-containing protein 1-like</fullName>
    </submittedName>
</protein>
<dbReference type="InterPro" id="IPR000537">
    <property type="entry name" value="UbiA_prenyltransferase"/>
</dbReference>
<feature type="transmembrane region" description="Helical" evidence="11">
    <location>
        <begin position="187"/>
        <end position="208"/>
    </location>
</feature>
<dbReference type="InterPro" id="IPR026046">
    <property type="entry name" value="UBIAD1"/>
</dbReference>
<name>A0ABM1E9J0_PRICU</name>
<evidence type="ECO:0000256" key="11">
    <source>
        <dbReference type="SAM" id="Phobius"/>
    </source>
</evidence>
<dbReference type="PANTHER" id="PTHR13929:SF0">
    <property type="entry name" value="UBIA PRENYLTRANSFERASE DOMAIN-CONTAINING PROTEIN 1"/>
    <property type="match status" value="1"/>
</dbReference>
<keyword evidence="12" id="KW-1185">Reference proteome</keyword>
<evidence type="ECO:0000256" key="7">
    <source>
        <dbReference type="ARBA" id="ARBA00022692"/>
    </source>
</evidence>
<evidence type="ECO:0000256" key="9">
    <source>
        <dbReference type="ARBA" id="ARBA00023136"/>
    </source>
</evidence>
<evidence type="ECO:0000256" key="6">
    <source>
        <dbReference type="ARBA" id="ARBA00022679"/>
    </source>
</evidence>
<evidence type="ECO:0000256" key="4">
    <source>
        <dbReference type="ARBA" id="ARBA00022428"/>
    </source>
</evidence>
<evidence type="ECO:0000256" key="10">
    <source>
        <dbReference type="SAM" id="MobiDB-lite"/>
    </source>
</evidence>
<feature type="transmembrane region" description="Helical" evidence="11">
    <location>
        <begin position="372"/>
        <end position="389"/>
    </location>
</feature>
<dbReference type="RefSeq" id="XP_014668861.1">
    <property type="nucleotide sequence ID" value="XM_014813375.1"/>
</dbReference>
<comment type="similarity">
    <text evidence="3">Belongs to the UbiA prenyltransferase family.</text>
</comment>
<evidence type="ECO:0000256" key="2">
    <source>
        <dbReference type="ARBA" id="ARBA00004863"/>
    </source>
</evidence>
<organism evidence="12 13">
    <name type="scientific">Priapulus caudatus</name>
    <name type="common">Priapulid worm</name>
    <dbReference type="NCBI Taxonomy" id="37621"/>
    <lineage>
        <taxon>Eukaryota</taxon>
        <taxon>Metazoa</taxon>
        <taxon>Ecdysozoa</taxon>
        <taxon>Scalidophora</taxon>
        <taxon>Priapulida</taxon>
        <taxon>Priapulimorpha</taxon>
        <taxon>Priapulimorphida</taxon>
        <taxon>Priapulidae</taxon>
        <taxon>Priapulus</taxon>
    </lineage>
</organism>
<comment type="subcellular location">
    <subcellularLocation>
        <location evidence="1">Membrane</location>
        <topology evidence="1">Multi-pass membrane protein</topology>
    </subcellularLocation>
</comment>
<keyword evidence="5" id="KW-0637">Prenyltransferase</keyword>
<sequence length="396" mass="42695">MAQSRRTRLLRVPEVRFNFSPKDVRKARRDDDDDVTTETAADDSAAASNASESSSEHDDVAAATGKPSNEATPSESRRMRRLHSSAVYDALRPTHPRLASYWMALRPWSFSASLAPVALGTALAYKSGGGDAAAFHAGALIATLFTVLSVHGAGNLVNSFFDYHRGIDSARADDRTLVDAILTTEEVINFGALLYFLGCVGFVAIDWLSPARMEHLALIYFGGLSSSFLYTGGFGLKYIALGDVVIVVTFGPVCVLFAFIAQAGRLSLLPLAYAIPLALNTEAILHANNARDAATDARAGIVTLPILLGATAAYALFVLLLFAPYMMLTVAALHCGAAWLLLPLLTLPVAFRMERQYRGRDLRRLPTRLAKMNLAFGMLYSVGCLMTPTNQLPGFA</sequence>
<dbReference type="Gene3D" id="1.10.357.140">
    <property type="entry name" value="UbiA prenyltransferase"/>
    <property type="match status" value="1"/>
</dbReference>
<feature type="transmembrane region" description="Helical" evidence="11">
    <location>
        <begin position="215"/>
        <end position="232"/>
    </location>
</feature>
<feature type="region of interest" description="Disordered" evidence="10">
    <location>
        <begin position="20"/>
        <end position="80"/>
    </location>
</feature>
<dbReference type="Gene3D" id="1.20.120.1780">
    <property type="entry name" value="UbiA prenyltransferase"/>
    <property type="match status" value="1"/>
</dbReference>
<evidence type="ECO:0000256" key="8">
    <source>
        <dbReference type="ARBA" id="ARBA00022989"/>
    </source>
</evidence>
<feature type="transmembrane region" description="Helical" evidence="11">
    <location>
        <begin position="331"/>
        <end position="351"/>
    </location>
</feature>
<reference evidence="13" key="1">
    <citation type="submission" date="2025-08" db="UniProtKB">
        <authorList>
            <consortium name="RefSeq"/>
        </authorList>
    </citation>
    <scope>IDENTIFICATION</scope>
</reference>
<dbReference type="CDD" id="cd13962">
    <property type="entry name" value="PT_UbiA_UBIAD1"/>
    <property type="match status" value="1"/>
</dbReference>
<feature type="transmembrane region" description="Helical" evidence="11">
    <location>
        <begin position="301"/>
        <end position="325"/>
    </location>
</feature>
<evidence type="ECO:0000313" key="13">
    <source>
        <dbReference type="RefSeq" id="XP_014668861.1"/>
    </source>
</evidence>
<feature type="transmembrane region" description="Helical" evidence="11">
    <location>
        <begin position="238"/>
        <end position="261"/>
    </location>
</feature>
<dbReference type="InterPro" id="IPR044878">
    <property type="entry name" value="UbiA_sf"/>
</dbReference>
<keyword evidence="8 11" id="KW-1133">Transmembrane helix</keyword>
<evidence type="ECO:0000256" key="5">
    <source>
        <dbReference type="ARBA" id="ARBA00022602"/>
    </source>
</evidence>
<dbReference type="Proteomes" id="UP000695022">
    <property type="component" value="Unplaced"/>
</dbReference>
<keyword evidence="9 11" id="KW-0472">Membrane</keyword>
<accession>A0ABM1E9J0</accession>
<evidence type="ECO:0000313" key="12">
    <source>
        <dbReference type="Proteomes" id="UP000695022"/>
    </source>
</evidence>